<dbReference type="Pfam" id="PF02482">
    <property type="entry name" value="Ribosomal_S30AE"/>
    <property type="match status" value="1"/>
</dbReference>
<organism evidence="5 6">
    <name type="scientific">Desulfotignum balticum</name>
    <dbReference type="NCBI Taxonomy" id="115781"/>
    <lineage>
        <taxon>Bacteria</taxon>
        <taxon>Pseudomonadati</taxon>
        <taxon>Thermodesulfobacteriota</taxon>
        <taxon>Desulfobacteria</taxon>
        <taxon>Desulfobacterales</taxon>
        <taxon>Desulfobacteraceae</taxon>
        <taxon>Desulfotignum</taxon>
    </lineage>
</organism>
<keyword evidence="1" id="KW-0810">Translation regulation</keyword>
<feature type="region of interest" description="Disordered" evidence="4">
    <location>
        <begin position="90"/>
        <end position="114"/>
    </location>
</feature>
<reference evidence="5" key="1">
    <citation type="submission" date="2020-07" db="EMBL/GenBank/DDBJ databases">
        <title>Severe corrosion of carbon steel in oil field produced water can be linked to methanogenic archaea containing a special type of NiFe hydrogenase.</title>
        <authorList>
            <person name="Lahme S."/>
            <person name="Mand J."/>
            <person name="Longwell J."/>
            <person name="Smith R."/>
            <person name="Enning D."/>
        </authorList>
    </citation>
    <scope>NUCLEOTIDE SEQUENCE</scope>
    <source>
        <strain evidence="5">MIC098Bin6</strain>
    </source>
</reference>
<evidence type="ECO:0000256" key="1">
    <source>
        <dbReference type="ARBA" id="ARBA00022845"/>
    </source>
</evidence>
<dbReference type="AlphaFoldDB" id="A0A931CUU7"/>
<evidence type="ECO:0000256" key="2">
    <source>
        <dbReference type="ARBA" id="ARBA00038695"/>
    </source>
</evidence>
<evidence type="ECO:0000313" key="6">
    <source>
        <dbReference type="Proteomes" id="UP000706172"/>
    </source>
</evidence>
<sequence>MQLAINFKQMESSDVLKSYAQEKLDKLDKMLDAPGEANLVLSIEKIRHIAEVNLVSDKLRINAKEEAETMYSALDGLADKVQIQIKKNKEKARRHLAGDKQTIKTTPELESLEK</sequence>
<dbReference type="NCBIfam" id="TIGR00741">
    <property type="entry name" value="yfiA"/>
    <property type="match status" value="1"/>
</dbReference>
<dbReference type="CDD" id="cd00552">
    <property type="entry name" value="RaiA"/>
    <property type="match status" value="1"/>
</dbReference>
<accession>A0A931CUU7</accession>
<dbReference type="SUPFAM" id="SSF69754">
    <property type="entry name" value="Ribosome binding protein Y (YfiA homologue)"/>
    <property type="match status" value="1"/>
</dbReference>
<dbReference type="InterPro" id="IPR003489">
    <property type="entry name" value="RHF/RaiA"/>
</dbReference>
<dbReference type="GO" id="GO:0043024">
    <property type="term" value="F:ribosomal small subunit binding"/>
    <property type="evidence" value="ECO:0007669"/>
    <property type="project" value="TreeGrafter"/>
</dbReference>
<evidence type="ECO:0000256" key="4">
    <source>
        <dbReference type="SAM" id="MobiDB-lite"/>
    </source>
</evidence>
<name>A0A931CUU7_9BACT</name>
<dbReference type="GO" id="GO:0022627">
    <property type="term" value="C:cytosolic small ribosomal subunit"/>
    <property type="evidence" value="ECO:0007669"/>
    <property type="project" value="TreeGrafter"/>
</dbReference>
<dbReference type="PANTHER" id="PTHR33231:SF1">
    <property type="entry name" value="30S RIBOSOMAL PROTEIN"/>
    <property type="match status" value="1"/>
</dbReference>
<dbReference type="InterPro" id="IPR050574">
    <property type="entry name" value="HPF/YfiA_ribosome-assoc"/>
</dbReference>
<comment type="caution">
    <text evidence="5">The sequence shown here is derived from an EMBL/GenBank/DDBJ whole genome shotgun (WGS) entry which is preliminary data.</text>
</comment>
<dbReference type="EMBL" id="JACCQK010000449">
    <property type="protein sequence ID" value="MBG0779797.1"/>
    <property type="molecule type" value="Genomic_DNA"/>
</dbReference>
<evidence type="ECO:0000256" key="3">
    <source>
        <dbReference type="ARBA" id="ARBA00041148"/>
    </source>
</evidence>
<comment type="subunit">
    <text evidence="2">Associates exclusively with 100S ribosomes, which are dimers of 70S ribosomes.</text>
</comment>
<evidence type="ECO:0000313" key="5">
    <source>
        <dbReference type="EMBL" id="MBG0779797.1"/>
    </source>
</evidence>
<dbReference type="Proteomes" id="UP000706172">
    <property type="component" value="Unassembled WGS sequence"/>
</dbReference>
<dbReference type="PANTHER" id="PTHR33231">
    <property type="entry name" value="30S RIBOSOMAL PROTEIN"/>
    <property type="match status" value="1"/>
</dbReference>
<dbReference type="GO" id="GO:0045900">
    <property type="term" value="P:negative regulation of translational elongation"/>
    <property type="evidence" value="ECO:0007669"/>
    <property type="project" value="TreeGrafter"/>
</dbReference>
<dbReference type="Gene3D" id="3.30.160.100">
    <property type="entry name" value="Ribosome hibernation promotion factor-like"/>
    <property type="match status" value="1"/>
</dbReference>
<proteinExistence type="predicted"/>
<dbReference type="InterPro" id="IPR036567">
    <property type="entry name" value="RHF-like"/>
</dbReference>
<protein>
    <recommendedName>
        <fullName evidence="3">Ribosome hibernation promoting factor</fullName>
    </recommendedName>
</protein>
<gene>
    <name evidence="5" type="primary">raiA</name>
    <name evidence="5" type="ORF">H0S81_07710</name>
</gene>